<gene>
    <name evidence="2" type="ORF">Tci_023955</name>
</gene>
<evidence type="ECO:0000313" key="2">
    <source>
        <dbReference type="EMBL" id="GEU51977.1"/>
    </source>
</evidence>
<dbReference type="EMBL" id="BKCJ010002949">
    <property type="protein sequence ID" value="GEU51977.1"/>
    <property type="molecule type" value="Genomic_DNA"/>
</dbReference>
<name>A0A6L2KTL9_TANCI</name>
<protein>
    <submittedName>
        <fullName evidence="2">Uncharacterized protein</fullName>
    </submittedName>
</protein>
<feature type="region of interest" description="Disordered" evidence="1">
    <location>
        <begin position="1"/>
        <end position="37"/>
    </location>
</feature>
<feature type="region of interest" description="Disordered" evidence="1">
    <location>
        <begin position="50"/>
        <end position="74"/>
    </location>
</feature>
<dbReference type="AlphaFoldDB" id="A0A6L2KTL9"/>
<feature type="compositionally biased region" description="Acidic residues" evidence="1">
    <location>
        <begin position="53"/>
        <end position="74"/>
    </location>
</feature>
<comment type="caution">
    <text evidence="2">The sequence shown here is derived from an EMBL/GenBank/DDBJ whole genome shotgun (WGS) entry which is preliminary data.</text>
</comment>
<organism evidence="2">
    <name type="scientific">Tanacetum cinerariifolium</name>
    <name type="common">Dalmatian daisy</name>
    <name type="synonym">Chrysanthemum cinerariifolium</name>
    <dbReference type="NCBI Taxonomy" id="118510"/>
    <lineage>
        <taxon>Eukaryota</taxon>
        <taxon>Viridiplantae</taxon>
        <taxon>Streptophyta</taxon>
        <taxon>Embryophyta</taxon>
        <taxon>Tracheophyta</taxon>
        <taxon>Spermatophyta</taxon>
        <taxon>Magnoliopsida</taxon>
        <taxon>eudicotyledons</taxon>
        <taxon>Gunneridae</taxon>
        <taxon>Pentapetalae</taxon>
        <taxon>asterids</taxon>
        <taxon>campanulids</taxon>
        <taxon>Asterales</taxon>
        <taxon>Asteraceae</taxon>
        <taxon>Asteroideae</taxon>
        <taxon>Anthemideae</taxon>
        <taxon>Anthemidinae</taxon>
        <taxon>Tanacetum</taxon>
    </lineage>
</organism>
<reference evidence="2" key="1">
    <citation type="journal article" date="2019" name="Sci. Rep.">
        <title>Draft genome of Tanacetum cinerariifolium, the natural source of mosquito coil.</title>
        <authorList>
            <person name="Yamashiro T."/>
            <person name="Shiraishi A."/>
            <person name="Satake H."/>
            <person name="Nakayama K."/>
        </authorList>
    </citation>
    <scope>NUCLEOTIDE SEQUENCE</scope>
</reference>
<sequence>MQTNQETRPENRQHRIPPNPRHNNHTDRNQTQRNQNHTITLFEVEIYYGSNNDQEDNGGDWEVNEENEERDDDVISTKSVEVVVETVLEKWE</sequence>
<proteinExistence type="predicted"/>
<accession>A0A6L2KTL9</accession>
<evidence type="ECO:0000256" key="1">
    <source>
        <dbReference type="SAM" id="MobiDB-lite"/>
    </source>
</evidence>
<feature type="non-terminal residue" evidence="2">
    <location>
        <position position="92"/>
    </location>
</feature>